<reference evidence="4 5" key="1">
    <citation type="submission" date="2024-06" db="EMBL/GenBank/DDBJ databases">
        <authorList>
            <person name="Kraege A."/>
            <person name="Thomma B."/>
        </authorList>
    </citation>
    <scope>NUCLEOTIDE SEQUENCE [LARGE SCALE GENOMIC DNA]</scope>
</reference>
<dbReference type="Pfam" id="PF08711">
    <property type="entry name" value="Med26"/>
    <property type="match status" value="1"/>
</dbReference>
<feature type="domain" description="TFIIS N-terminal" evidence="3">
    <location>
        <begin position="219"/>
        <end position="302"/>
    </location>
</feature>
<dbReference type="InterPro" id="IPR044204">
    <property type="entry name" value="IWS1/2"/>
</dbReference>
<evidence type="ECO:0000256" key="2">
    <source>
        <dbReference type="SAM" id="MobiDB-lite"/>
    </source>
</evidence>
<comment type="subcellular location">
    <subcellularLocation>
        <location evidence="1">Nucleus</location>
    </subcellularLocation>
</comment>
<dbReference type="Gene3D" id="1.20.930.10">
    <property type="entry name" value="Conserved domain common to transcription factors TFIIS, elongin A, CRSP70"/>
    <property type="match status" value="1"/>
</dbReference>
<keyword evidence="5" id="KW-1185">Reference proteome</keyword>
<dbReference type="PANTHER" id="PTHR47350:SF4">
    <property type="entry name" value="PROTEIN IWS1 HOMOLOG 1"/>
    <property type="match status" value="1"/>
</dbReference>
<evidence type="ECO:0000256" key="1">
    <source>
        <dbReference type="PROSITE-ProRule" id="PRU00649"/>
    </source>
</evidence>
<evidence type="ECO:0000313" key="4">
    <source>
        <dbReference type="EMBL" id="CAL5227931.1"/>
    </source>
</evidence>
<evidence type="ECO:0000259" key="3">
    <source>
        <dbReference type="PROSITE" id="PS51319"/>
    </source>
</evidence>
<evidence type="ECO:0000313" key="5">
    <source>
        <dbReference type="Proteomes" id="UP001497392"/>
    </source>
</evidence>
<proteinExistence type="predicted"/>
<feature type="region of interest" description="Disordered" evidence="2">
    <location>
        <begin position="315"/>
        <end position="351"/>
    </location>
</feature>
<accession>A0ABP1G6P7</accession>
<feature type="compositionally biased region" description="Acidic residues" evidence="2">
    <location>
        <begin position="132"/>
        <end position="142"/>
    </location>
</feature>
<dbReference type="EMBL" id="CAXHTA020000017">
    <property type="protein sequence ID" value="CAL5227931.1"/>
    <property type="molecule type" value="Genomic_DNA"/>
</dbReference>
<dbReference type="InterPro" id="IPR035441">
    <property type="entry name" value="TFIIS/LEDGF_dom_sf"/>
</dbReference>
<protein>
    <submittedName>
        <fullName evidence="4">G10978 protein</fullName>
    </submittedName>
</protein>
<name>A0ABP1G6P7_9CHLO</name>
<dbReference type="InterPro" id="IPR017923">
    <property type="entry name" value="TFIIS_N"/>
</dbReference>
<dbReference type="PROSITE" id="PS51319">
    <property type="entry name" value="TFIIS_N"/>
    <property type="match status" value="1"/>
</dbReference>
<dbReference type="PANTHER" id="PTHR47350">
    <property type="entry name" value="PROTEIN IWS1 HOMOLOG 1"/>
    <property type="match status" value="1"/>
</dbReference>
<dbReference type="Proteomes" id="UP001497392">
    <property type="component" value="Unassembled WGS sequence"/>
</dbReference>
<sequence length="419" mass="47036">MAGNEENGVLPLPTAQDDQDLREELFGADSDEEEDALNAVLEPAEVKRKAQVVEQEEPKPKKRLRRAHQAEQEVEEPGPAPEAAEEPEEAATAADRAFIDDEGVEEPEQEQRAASVSESEDEGDRAGPRPDDEAEEEDDELEAIFKGQKSKRRRPAHAESVTKGVEDLLAHMEVAAERDMEAIKDGRPAFMKLKMLKEVVQKVRRKDWHEDLLGGGILGVLKAWLEPVNGCLPLLEIRTEVLQMLQSLPINLQDEQRKSQMKKSQLGHVVMFLSKPEVEDNRANRRIARELVNRWSEQVYGAHRDERETADLRERHAQMQEARSARKRAEQSAAAEDANKPMLKPGDTGFRYHASIPQAARLDYLKRPDNAVAVEPESLKSRANKLGKVGKKIQTLNKKYTNAGSKAAKVSIQGRDLKL</sequence>
<feature type="region of interest" description="Disordered" evidence="2">
    <location>
        <begin position="1"/>
        <end position="159"/>
    </location>
</feature>
<organism evidence="4 5">
    <name type="scientific">Coccomyxa viridis</name>
    <dbReference type="NCBI Taxonomy" id="1274662"/>
    <lineage>
        <taxon>Eukaryota</taxon>
        <taxon>Viridiplantae</taxon>
        <taxon>Chlorophyta</taxon>
        <taxon>core chlorophytes</taxon>
        <taxon>Trebouxiophyceae</taxon>
        <taxon>Trebouxiophyceae incertae sedis</taxon>
        <taxon>Coccomyxaceae</taxon>
        <taxon>Coccomyxa</taxon>
    </lineage>
</organism>
<gene>
    <name evidence="4" type="primary">g10978</name>
    <name evidence="4" type="ORF">VP750_LOCUS9837</name>
</gene>
<keyword evidence="1" id="KW-0539">Nucleus</keyword>
<comment type="caution">
    <text evidence="4">The sequence shown here is derived from an EMBL/GenBank/DDBJ whole genome shotgun (WGS) entry which is preliminary data.</text>
</comment>
<feature type="compositionally biased region" description="Basic and acidic residues" evidence="2">
    <location>
        <begin position="315"/>
        <end position="330"/>
    </location>
</feature>